<organism evidence="2 3">
    <name type="scientific">Allopontixanthobacter sediminis</name>
    <dbReference type="NCBI Taxonomy" id="1689985"/>
    <lineage>
        <taxon>Bacteria</taxon>
        <taxon>Pseudomonadati</taxon>
        <taxon>Pseudomonadota</taxon>
        <taxon>Alphaproteobacteria</taxon>
        <taxon>Sphingomonadales</taxon>
        <taxon>Erythrobacteraceae</taxon>
        <taxon>Allopontixanthobacter</taxon>
    </lineage>
</organism>
<dbReference type="GO" id="GO:0016787">
    <property type="term" value="F:hydrolase activity"/>
    <property type="evidence" value="ECO:0007669"/>
    <property type="project" value="UniProtKB-KW"/>
</dbReference>
<dbReference type="InterPro" id="IPR008136">
    <property type="entry name" value="CinA_C"/>
</dbReference>
<evidence type="ECO:0000313" key="2">
    <source>
        <dbReference type="EMBL" id="MXP42898.1"/>
    </source>
</evidence>
<dbReference type="Pfam" id="PF02464">
    <property type="entry name" value="CinA"/>
    <property type="match status" value="1"/>
</dbReference>
<keyword evidence="2" id="KW-0378">Hydrolase</keyword>
<keyword evidence="3" id="KW-1185">Reference proteome</keyword>
<dbReference type="OrthoDB" id="9801454at2"/>
<dbReference type="AlphaFoldDB" id="A0A845AY72"/>
<dbReference type="Proteomes" id="UP000431922">
    <property type="component" value="Unassembled WGS sequence"/>
</dbReference>
<dbReference type="SUPFAM" id="SSF142433">
    <property type="entry name" value="CinA-like"/>
    <property type="match status" value="1"/>
</dbReference>
<name>A0A845AY72_9SPHN</name>
<sequence length="173" mass="18115">MHSASPDLNTILTSKARGLAASLLKTADHKELQIATAESCTGGLLSTVLTDVTGVSHCFECGFVVYSDSAKTRLLGISPELLEIHGAVSKLVAIEMAEKALDRCRADLALSITGFAGPAGEDDEEGLVHLAVASRSGITLHQEEHFGPSGRDRIRTDALQAGLQLLAHSVEAA</sequence>
<evidence type="ECO:0000313" key="3">
    <source>
        <dbReference type="Proteomes" id="UP000431922"/>
    </source>
</evidence>
<evidence type="ECO:0000259" key="1">
    <source>
        <dbReference type="Pfam" id="PF02464"/>
    </source>
</evidence>
<gene>
    <name evidence="2" type="ORF">GRI65_00340</name>
</gene>
<reference evidence="2 3" key="1">
    <citation type="submission" date="2019-12" db="EMBL/GenBank/DDBJ databases">
        <title>Genomic-based taxomic classification of the family Erythrobacteraceae.</title>
        <authorList>
            <person name="Xu L."/>
        </authorList>
    </citation>
    <scope>NUCLEOTIDE SEQUENCE [LARGE SCALE GENOMIC DNA]</scope>
    <source>
        <strain evidence="2 3">KCTC 42453</strain>
    </source>
</reference>
<protein>
    <submittedName>
        <fullName evidence="2">Nicotinamide-nucleotide amidohydrolase family protein</fullName>
    </submittedName>
</protein>
<dbReference type="InterPro" id="IPR036653">
    <property type="entry name" value="CinA-like_C"/>
</dbReference>
<accession>A0A845AY72</accession>
<proteinExistence type="predicted"/>
<dbReference type="RefSeq" id="WP_160754560.1">
    <property type="nucleotide sequence ID" value="NZ_WTYL01000001.1"/>
</dbReference>
<dbReference type="NCBIfam" id="TIGR00199">
    <property type="entry name" value="PncC_domain"/>
    <property type="match status" value="1"/>
</dbReference>
<feature type="domain" description="CinA C-terminal" evidence="1">
    <location>
        <begin position="19"/>
        <end position="168"/>
    </location>
</feature>
<dbReference type="EMBL" id="WTYL01000001">
    <property type="protein sequence ID" value="MXP42898.1"/>
    <property type="molecule type" value="Genomic_DNA"/>
</dbReference>
<dbReference type="Gene3D" id="3.90.950.20">
    <property type="entry name" value="CinA-like"/>
    <property type="match status" value="1"/>
</dbReference>
<comment type="caution">
    <text evidence="2">The sequence shown here is derived from an EMBL/GenBank/DDBJ whole genome shotgun (WGS) entry which is preliminary data.</text>
</comment>